<keyword evidence="2" id="KW-0805">Transcription regulation</keyword>
<dbReference type="GO" id="GO:0016987">
    <property type="term" value="F:sigma factor activity"/>
    <property type="evidence" value="ECO:0007669"/>
    <property type="project" value="UniProtKB-KW"/>
</dbReference>
<protein>
    <submittedName>
        <fullName evidence="8">RNA polymerase sigma-70 factor, expansion 1 family protein</fullName>
    </submittedName>
</protein>
<dbReference type="Pfam" id="PF04545">
    <property type="entry name" value="Sigma70_r4"/>
    <property type="match status" value="1"/>
</dbReference>
<evidence type="ECO:0000256" key="4">
    <source>
        <dbReference type="ARBA" id="ARBA00023125"/>
    </source>
</evidence>
<comment type="similarity">
    <text evidence="1">Belongs to the sigma-70 factor family. ECF subfamily.</text>
</comment>
<dbReference type="EMBL" id="JNHM01000029">
    <property type="protein sequence ID" value="KDS53543.1"/>
    <property type="molecule type" value="Genomic_DNA"/>
</dbReference>
<feature type="domain" description="RNA polymerase sigma-70 region 2" evidence="6">
    <location>
        <begin position="18"/>
        <end position="80"/>
    </location>
</feature>
<organism evidence="8 9">
    <name type="scientific">Phocaeicola vulgatus str. 3975 RP4</name>
    <dbReference type="NCBI Taxonomy" id="1339352"/>
    <lineage>
        <taxon>Bacteria</taxon>
        <taxon>Pseudomonadati</taxon>
        <taxon>Bacteroidota</taxon>
        <taxon>Bacteroidia</taxon>
        <taxon>Bacteroidales</taxon>
        <taxon>Bacteroidaceae</taxon>
        <taxon>Phocaeicola</taxon>
    </lineage>
</organism>
<dbReference type="Proteomes" id="UP000027661">
    <property type="component" value="Unassembled WGS sequence"/>
</dbReference>
<dbReference type="InterPro" id="IPR007627">
    <property type="entry name" value="RNA_pol_sigma70_r2"/>
</dbReference>
<keyword evidence="4" id="KW-0238">DNA-binding</keyword>
<dbReference type="AlphaFoldDB" id="A0A069SG46"/>
<feature type="domain" description="RNA polymerase sigma-70 region 4" evidence="7">
    <location>
        <begin position="120"/>
        <end position="166"/>
    </location>
</feature>
<dbReference type="PANTHER" id="PTHR43133">
    <property type="entry name" value="RNA POLYMERASE ECF-TYPE SIGMA FACTO"/>
    <property type="match status" value="1"/>
</dbReference>
<dbReference type="SUPFAM" id="SSF88946">
    <property type="entry name" value="Sigma2 domain of RNA polymerase sigma factors"/>
    <property type="match status" value="1"/>
</dbReference>
<dbReference type="InterPro" id="IPR013324">
    <property type="entry name" value="RNA_pol_sigma_r3/r4-like"/>
</dbReference>
<dbReference type="GeneID" id="5301577"/>
<keyword evidence="3" id="KW-0731">Sigma factor</keyword>
<dbReference type="NCBIfam" id="TIGR02985">
    <property type="entry name" value="Sig70_bacteroi1"/>
    <property type="match status" value="1"/>
</dbReference>
<dbReference type="InterPro" id="IPR014327">
    <property type="entry name" value="RNA_pol_sigma70_bacteroid"/>
</dbReference>
<dbReference type="NCBIfam" id="TIGR02937">
    <property type="entry name" value="sigma70-ECF"/>
    <property type="match status" value="1"/>
</dbReference>
<keyword evidence="5" id="KW-0804">Transcription</keyword>
<evidence type="ECO:0000256" key="2">
    <source>
        <dbReference type="ARBA" id="ARBA00023015"/>
    </source>
</evidence>
<gene>
    <name evidence="8" type="ORF">M099_2425</name>
</gene>
<reference evidence="8 9" key="1">
    <citation type="submission" date="2014-04" db="EMBL/GenBank/DDBJ databases">
        <authorList>
            <person name="Sears C."/>
            <person name="Carroll K."/>
            <person name="Sack B.R."/>
            <person name="Qadri F."/>
            <person name="Myers L.L."/>
            <person name="Chung G.-T."/>
            <person name="Escheverria P."/>
            <person name="Fraser C.M."/>
            <person name="Sadzewicz L."/>
            <person name="Shefchek K.A."/>
            <person name="Tallon L."/>
            <person name="Das S.P."/>
            <person name="Daugherty S."/>
            <person name="Mongodin E.F."/>
        </authorList>
    </citation>
    <scope>NUCLEOTIDE SEQUENCE [LARGE SCALE GENOMIC DNA]</scope>
    <source>
        <strain evidence="8 9">3975 RP4</strain>
    </source>
</reference>
<name>A0A069SG46_PHOVU</name>
<dbReference type="InterPro" id="IPR013325">
    <property type="entry name" value="RNA_pol_sigma_r2"/>
</dbReference>
<comment type="caution">
    <text evidence="8">The sequence shown here is derived from an EMBL/GenBank/DDBJ whole genome shotgun (WGS) entry which is preliminary data.</text>
</comment>
<dbReference type="PANTHER" id="PTHR43133:SF46">
    <property type="entry name" value="RNA POLYMERASE SIGMA-70 FACTOR ECF SUBFAMILY"/>
    <property type="match status" value="1"/>
</dbReference>
<dbReference type="InterPro" id="IPR014284">
    <property type="entry name" value="RNA_pol_sigma-70_dom"/>
</dbReference>
<sequence length="175" mass="20776">MQILFRRRNHKEEHFERLFAEMYPRLVRFATTLMSNTEEAKDIVSETMEQAWKEFDQLKENTRSAWLYATVRNGCLNRLKHLNVEQQHIDRLIEATRAEMNQGYRAHEALLQQAENIARSLPEPTCTILRSCYWEKKTYQQVADELGISPDTVKKHISKALRTLREAILKKEDKQ</sequence>
<dbReference type="Gene3D" id="1.10.10.10">
    <property type="entry name" value="Winged helix-like DNA-binding domain superfamily/Winged helix DNA-binding domain"/>
    <property type="match status" value="1"/>
</dbReference>
<evidence type="ECO:0000256" key="1">
    <source>
        <dbReference type="ARBA" id="ARBA00010641"/>
    </source>
</evidence>
<dbReference type="GO" id="GO:0003677">
    <property type="term" value="F:DNA binding"/>
    <property type="evidence" value="ECO:0007669"/>
    <property type="project" value="UniProtKB-KW"/>
</dbReference>
<dbReference type="Pfam" id="PF04542">
    <property type="entry name" value="Sigma70_r2"/>
    <property type="match status" value="1"/>
</dbReference>
<evidence type="ECO:0000313" key="9">
    <source>
        <dbReference type="Proteomes" id="UP000027661"/>
    </source>
</evidence>
<dbReference type="InterPro" id="IPR036388">
    <property type="entry name" value="WH-like_DNA-bd_sf"/>
</dbReference>
<evidence type="ECO:0000259" key="6">
    <source>
        <dbReference type="Pfam" id="PF04542"/>
    </source>
</evidence>
<accession>A0A069SG46</accession>
<evidence type="ECO:0000313" key="8">
    <source>
        <dbReference type="EMBL" id="KDS53543.1"/>
    </source>
</evidence>
<dbReference type="InterPro" id="IPR007630">
    <property type="entry name" value="RNA_pol_sigma70_r4"/>
</dbReference>
<evidence type="ECO:0000256" key="3">
    <source>
        <dbReference type="ARBA" id="ARBA00023082"/>
    </source>
</evidence>
<proteinExistence type="inferred from homology"/>
<dbReference type="InterPro" id="IPR039425">
    <property type="entry name" value="RNA_pol_sigma-70-like"/>
</dbReference>
<dbReference type="Gene3D" id="1.10.1740.10">
    <property type="match status" value="1"/>
</dbReference>
<dbReference type="RefSeq" id="WP_005840998.1">
    <property type="nucleotide sequence ID" value="NZ_JNHM01000029.1"/>
</dbReference>
<dbReference type="GO" id="GO:0006352">
    <property type="term" value="P:DNA-templated transcription initiation"/>
    <property type="evidence" value="ECO:0007669"/>
    <property type="project" value="InterPro"/>
</dbReference>
<evidence type="ECO:0000256" key="5">
    <source>
        <dbReference type="ARBA" id="ARBA00023163"/>
    </source>
</evidence>
<dbReference type="PATRIC" id="fig|1339352.3.peg.2331"/>
<evidence type="ECO:0000259" key="7">
    <source>
        <dbReference type="Pfam" id="PF04545"/>
    </source>
</evidence>
<dbReference type="SUPFAM" id="SSF88659">
    <property type="entry name" value="Sigma3 and sigma4 domains of RNA polymerase sigma factors"/>
    <property type="match status" value="1"/>
</dbReference>